<dbReference type="PROSITE" id="PS51257">
    <property type="entry name" value="PROKAR_LIPOPROTEIN"/>
    <property type="match status" value="1"/>
</dbReference>
<name>G8R7G0_OWEHD</name>
<dbReference type="STRING" id="926562.Oweho_0249"/>
<dbReference type="HOGENOM" id="CLU_035211_3_0_10"/>
<dbReference type="OrthoDB" id="9810918at2"/>
<accession>G8R7G0</accession>
<dbReference type="PANTHER" id="PTHR30373">
    <property type="entry name" value="UPF0603 PROTEIN YGCG"/>
    <property type="match status" value="1"/>
</dbReference>
<keyword evidence="4" id="KW-1185">Reference proteome</keyword>
<feature type="domain" description="TPM" evidence="2">
    <location>
        <begin position="47"/>
        <end position="170"/>
    </location>
</feature>
<protein>
    <submittedName>
        <fullName evidence="3">Beta-propeller domain-containing protein, methanol dehydrogenase</fullName>
    </submittedName>
</protein>
<dbReference type="Pfam" id="PF04536">
    <property type="entry name" value="TPM_phosphatase"/>
    <property type="match status" value="1"/>
</dbReference>
<evidence type="ECO:0000259" key="2">
    <source>
        <dbReference type="Pfam" id="PF04536"/>
    </source>
</evidence>
<dbReference type="Gene3D" id="3.10.310.50">
    <property type="match status" value="1"/>
</dbReference>
<feature type="chain" id="PRO_5003514417" evidence="1">
    <location>
        <begin position="24"/>
        <end position="177"/>
    </location>
</feature>
<dbReference type="eggNOG" id="COG1512">
    <property type="taxonomic scope" value="Bacteria"/>
</dbReference>
<gene>
    <name evidence="3" type="ordered locus">Oweho_0249</name>
</gene>
<sequence length="177" mass="18696">MMKRAFLSLTIAAIVLSACNSNTGDTAVSTEKAEETGVPIPKQMGVVNDFEGIISDEDEIDLSTAIENFEESTGNRIVVVTMDTIPSDEDATLFAAKIGNQWDVGDGSKNNGLIILMSEGVSQIGIATGQGVEQVYNDSVCDNVIRSIIPHLSVGDYSGGMEKAVSLLGEVSHPSEK</sequence>
<dbReference type="RefSeq" id="WP_014200632.1">
    <property type="nucleotide sequence ID" value="NC_016599.1"/>
</dbReference>
<evidence type="ECO:0000256" key="1">
    <source>
        <dbReference type="SAM" id="SignalP"/>
    </source>
</evidence>
<dbReference type="Proteomes" id="UP000005631">
    <property type="component" value="Chromosome"/>
</dbReference>
<feature type="signal peptide" evidence="1">
    <location>
        <begin position="1"/>
        <end position="23"/>
    </location>
</feature>
<dbReference type="EMBL" id="CP003156">
    <property type="protein sequence ID" value="AEV31271.1"/>
    <property type="molecule type" value="Genomic_DNA"/>
</dbReference>
<evidence type="ECO:0000313" key="4">
    <source>
        <dbReference type="Proteomes" id="UP000005631"/>
    </source>
</evidence>
<dbReference type="AlphaFoldDB" id="G8R7G0"/>
<dbReference type="KEGG" id="oho:Oweho_0249"/>
<keyword evidence="1" id="KW-0732">Signal</keyword>
<organism evidence="3 4">
    <name type="scientific">Owenweeksia hongkongensis (strain DSM 17368 / CIP 108786 / JCM 12287 / NRRL B-23963 / UST20020801)</name>
    <dbReference type="NCBI Taxonomy" id="926562"/>
    <lineage>
        <taxon>Bacteria</taxon>
        <taxon>Pseudomonadati</taxon>
        <taxon>Bacteroidota</taxon>
        <taxon>Flavobacteriia</taxon>
        <taxon>Flavobacteriales</taxon>
        <taxon>Owenweeksiaceae</taxon>
        <taxon>Owenweeksia</taxon>
    </lineage>
</organism>
<evidence type="ECO:0000313" key="3">
    <source>
        <dbReference type="EMBL" id="AEV31271.1"/>
    </source>
</evidence>
<proteinExistence type="predicted"/>
<dbReference type="PANTHER" id="PTHR30373:SF2">
    <property type="entry name" value="UPF0603 PROTEIN YGCG"/>
    <property type="match status" value="1"/>
</dbReference>
<reference evidence="3 4" key="1">
    <citation type="journal article" date="2012" name="Stand. Genomic Sci.">
        <title>Genome sequence of the orange-pigmented seawater bacterium Owenweeksia hongkongensis type strain (UST20020801(T)).</title>
        <authorList>
            <person name="Riedel T."/>
            <person name="Held B."/>
            <person name="Nolan M."/>
            <person name="Lucas S."/>
            <person name="Lapidus A."/>
            <person name="Tice H."/>
            <person name="Del Rio T.G."/>
            <person name="Cheng J.F."/>
            <person name="Han C."/>
            <person name="Tapia R."/>
            <person name="Goodwin L.A."/>
            <person name="Pitluck S."/>
            <person name="Liolios K."/>
            <person name="Mavromatis K."/>
            <person name="Pagani I."/>
            <person name="Ivanova N."/>
            <person name="Mikhailova N."/>
            <person name="Pati A."/>
            <person name="Chen A."/>
            <person name="Palaniappan K."/>
            <person name="Rohde M."/>
            <person name="Tindall B.J."/>
            <person name="Detter J.C."/>
            <person name="Goker M."/>
            <person name="Woyke T."/>
            <person name="Bristow J."/>
            <person name="Eisen J.A."/>
            <person name="Markowitz V."/>
            <person name="Hugenholtz P."/>
            <person name="Klenk H.P."/>
            <person name="Kyrpides N.C."/>
        </authorList>
    </citation>
    <scope>NUCLEOTIDE SEQUENCE</scope>
    <source>
        <strain evidence="4">DSM 17368 / JCM 12287 / NRRL B-23963</strain>
    </source>
</reference>
<dbReference type="InterPro" id="IPR007621">
    <property type="entry name" value="TPM_dom"/>
</dbReference>